<evidence type="ECO:0000313" key="1">
    <source>
        <dbReference type="EMBL" id="JAN95784.1"/>
    </source>
</evidence>
<name>A0A0P6J187_AEDAE</name>
<dbReference type="AlphaFoldDB" id="A0A0P6J187"/>
<organism evidence="1">
    <name type="scientific">Aedes aegypti</name>
    <name type="common">Yellowfever mosquito</name>
    <name type="synonym">Culex aegypti</name>
    <dbReference type="NCBI Taxonomy" id="7159"/>
    <lineage>
        <taxon>Eukaryota</taxon>
        <taxon>Metazoa</taxon>
        <taxon>Ecdysozoa</taxon>
        <taxon>Arthropoda</taxon>
        <taxon>Hexapoda</taxon>
        <taxon>Insecta</taxon>
        <taxon>Pterygota</taxon>
        <taxon>Neoptera</taxon>
        <taxon>Endopterygota</taxon>
        <taxon>Diptera</taxon>
        <taxon>Nematocera</taxon>
        <taxon>Culicoidea</taxon>
        <taxon>Culicidae</taxon>
        <taxon>Culicinae</taxon>
        <taxon>Aedini</taxon>
        <taxon>Aedes</taxon>
        <taxon>Stegomyia</taxon>
    </lineage>
</organism>
<feature type="non-terminal residue" evidence="1">
    <location>
        <position position="1"/>
    </location>
</feature>
<sequence>VIVTSAGQIELMNEIFTRFGTVTGARLNVRKTVAIDVAFCEGNLINTQWLQTANVVKILGITYANSIRLMTTLNWNALVGKFTQQMWLQSLRTLTLQQKVIMLNTFGTSKLWYVSSVLPPLGVHTAKVTSTMGTILWKGIPARVPMVLLARSKENGGLNLHLPAFKAKSLAINRHLKDIDSHPYYKSFLFHDHPRPVISIDHPDLKIISISISISIDDRTIRSCYSVIDQ</sequence>
<reference evidence="1" key="1">
    <citation type="journal article" date="2016" name="PLoS ONE">
        <title>A Deep Insight into the Sialome of Male and Female Aedes aegypti Mosquitoes.</title>
        <authorList>
            <person name="Ribeiro J.M."/>
            <person name="Martin-Martin I."/>
            <person name="Arca B."/>
            <person name="Calvo E."/>
        </authorList>
    </citation>
    <scope>NUCLEOTIDE SEQUENCE</scope>
    <source>
        <strain evidence="1">Liverpool</strain>
        <tissue evidence="1">Salivary glands</tissue>
    </source>
</reference>
<proteinExistence type="evidence at transcript level"/>
<accession>A0A0P6J187</accession>
<feature type="non-terminal residue" evidence="1">
    <location>
        <position position="230"/>
    </location>
</feature>
<dbReference type="EMBL" id="GDUN01000135">
    <property type="protein sequence ID" value="JAN95784.1"/>
    <property type="molecule type" value="mRNA"/>
</dbReference>
<protein>
    <submittedName>
        <fullName evidence="1">Putative cathepsin l2-like protein</fullName>
    </submittedName>
</protein>